<keyword evidence="2" id="KW-0812">Transmembrane</keyword>
<sequence>MDDQPTPSKRPVLAACLAVLVLAVGAGAVVFWPDREQAATATPAPSASASPSLPVSPPLEKATPVNQVDALLDAQAQALVKGDEAGWLAPVDQKLHPRYRTIFQNLRALEVTSADLAIDEQPKMDGAAIKARVWLNYCFSGVDCPAFRADANFGAPKMIYMLTWTPRADSYVITGMADSGVPNHMQPAPWENAALTFAHGARVIVAGPKSQAKNIKRALPLAEKAATVADRYAGQFNNPQKKYRIYMADDKSWKTWYDDAAPKWSAAYHRQFNGVGSDIVMRAGKVMSGTDREITELIQHEMAHAVTLNGNRNRDEGQDQWLVEGIAEYIGYQPRKPQNTDSRDALRYVQSRRGAVKTMAVPQLAEKADDLTVTRLYATGHFAAGCMADQFGEPKMITFVQMVVYEGMDLDPASQVAFGKPFKTVDKTCVNWIRKQL</sequence>
<organism evidence="3 4">
    <name type="scientific">Actinoplanes sandaracinus</name>
    <dbReference type="NCBI Taxonomy" id="3045177"/>
    <lineage>
        <taxon>Bacteria</taxon>
        <taxon>Bacillati</taxon>
        <taxon>Actinomycetota</taxon>
        <taxon>Actinomycetes</taxon>
        <taxon>Micromonosporales</taxon>
        <taxon>Micromonosporaceae</taxon>
        <taxon>Actinoplanes</taxon>
    </lineage>
</organism>
<proteinExistence type="predicted"/>
<evidence type="ECO:0000313" key="4">
    <source>
        <dbReference type="Proteomes" id="UP001241758"/>
    </source>
</evidence>
<dbReference type="RefSeq" id="WP_282761486.1">
    <property type="nucleotide sequence ID" value="NZ_JASCTH010000011.1"/>
</dbReference>
<keyword evidence="2" id="KW-1133">Transmembrane helix</keyword>
<dbReference type="Gene3D" id="1.10.390.10">
    <property type="entry name" value="Neutral Protease Domain 2"/>
    <property type="match status" value="1"/>
</dbReference>
<feature type="compositionally biased region" description="Low complexity" evidence="1">
    <location>
        <begin position="41"/>
        <end position="53"/>
    </location>
</feature>
<evidence type="ECO:0000313" key="3">
    <source>
        <dbReference type="EMBL" id="MDI6100665.1"/>
    </source>
</evidence>
<accession>A0ABT6WLQ8</accession>
<dbReference type="Proteomes" id="UP001241758">
    <property type="component" value="Unassembled WGS sequence"/>
</dbReference>
<feature type="region of interest" description="Disordered" evidence="1">
    <location>
        <begin position="41"/>
        <end position="60"/>
    </location>
</feature>
<feature type="transmembrane region" description="Helical" evidence="2">
    <location>
        <begin position="12"/>
        <end position="32"/>
    </location>
</feature>
<evidence type="ECO:0008006" key="5">
    <source>
        <dbReference type="Google" id="ProtNLM"/>
    </source>
</evidence>
<dbReference type="EMBL" id="JASCTH010000011">
    <property type="protein sequence ID" value="MDI6100665.1"/>
    <property type="molecule type" value="Genomic_DNA"/>
</dbReference>
<reference evidence="3 4" key="1">
    <citation type="submission" date="2023-05" db="EMBL/GenBank/DDBJ databases">
        <title>Actinoplanes sp. NEAU-A12 genome sequencing.</title>
        <authorList>
            <person name="Wang Z.-S."/>
        </authorList>
    </citation>
    <scope>NUCLEOTIDE SEQUENCE [LARGE SCALE GENOMIC DNA]</scope>
    <source>
        <strain evidence="3 4">NEAU-A12</strain>
    </source>
</reference>
<gene>
    <name evidence="3" type="ORF">QLQ12_18820</name>
</gene>
<protein>
    <recommendedName>
        <fullName evidence="5">Peptidase MA-like domain-containing protein</fullName>
    </recommendedName>
</protein>
<name>A0ABT6WLQ8_9ACTN</name>
<dbReference type="InterPro" id="IPR027268">
    <property type="entry name" value="Peptidase_M4/M1_CTD_sf"/>
</dbReference>
<evidence type="ECO:0000256" key="2">
    <source>
        <dbReference type="SAM" id="Phobius"/>
    </source>
</evidence>
<keyword evidence="2" id="KW-0472">Membrane</keyword>
<comment type="caution">
    <text evidence="3">The sequence shown here is derived from an EMBL/GenBank/DDBJ whole genome shotgun (WGS) entry which is preliminary data.</text>
</comment>
<evidence type="ECO:0000256" key="1">
    <source>
        <dbReference type="SAM" id="MobiDB-lite"/>
    </source>
</evidence>
<dbReference type="PROSITE" id="PS51318">
    <property type="entry name" value="TAT"/>
    <property type="match status" value="1"/>
</dbReference>
<keyword evidence="4" id="KW-1185">Reference proteome</keyword>
<dbReference type="InterPro" id="IPR006311">
    <property type="entry name" value="TAT_signal"/>
</dbReference>